<keyword evidence="3" id="KW-0862">Zinc</keyword>
<protein>
    <submittedName>
        <fullName evidence="6">Allantoate deiminase</fullName>
        <ecNumber evidence="6">3.5.3.9</ecNumber>
    </submittedName>
</protein>
<dbReference type="PANTHER" id="PTHR32494:SF5">
    <property type="entry name" value="ALLANTOATE AMIDOHYDROLASE"/>
    <property type="match status" value="1"/>
</dbReference>
<proteinExistence type="inferred from homology"/>
<reference evidence="6 7" key="1">
    <citation type="submission" date="2020-06" db="EMBL/GenBank/DDBJ databases">
        <title>Genomic analysis of Salicibibacter sp. NKC5-3.</title>
        <authorList>
            <person name="Oh Y.J."/>
        </authorList>
    </citation>
    <scope>NUCLEOTIDE SEQUENCE [LARGE SCALE GENOMIC DNA]</scope>
    <source>
        <strain evidence="6 7">NKC5-3</strain>
    </source>
</reference>
<evidence type="ECO:0000313" key="6">
    <source>
        <dbReference type="EMBL" id="QQK77226.1"/>
    </source>
</evidence>
<dbReference type="PANTHER" id="PTHR32494">
    <property type="entry name" value="ALLANTOATE DEIMINASE-RELATED"/>
    <property type="match status" value="1"/>
</dbReference>
<dbReference type="Pfam" id="PF07687">
    <property type="entry name" value="M20_dimer"/>
    <property type="match status" value="1"/>
</dbReference>
<feature type="binding site" evidence="4">
    <location>
        <position position="216"/>
    </location>
    <ligand>
        <name>allantoate</name>
        <dbReference type="ChEBI" id="CHEBI:17536"/>
    </ligand>
</feature>
<evidence type="ECO:0000256" key="4">
    <source>
        <dbReference type="PIRSR" id="PIRSR001235-2"/>
    </source>
</evidence>
<evidence type="ECO:0000256" key="1">
    <source>
        <dbReference type="ARBA" id="ARBA00006153"/>
    </source>
</evidence>
<dbReference type="InterPro" id="IPR010158">
    <property type="entry name" value="Amidase_Cbmase"/>
</dbReference>
<feature type="binding site" evidence="3">
    <location>
        <position position="191"/>
    </location>
    <ligand>
        <name>Zn(2+)</name>
        <dbReference type="ChEBI" id="CHEBI:29105"/>
        <label>1</label>
    </ligand>
</feature>
<dbReference type="InterPro" id="IPR036264">
    <property type="entry name" value="Bact_exopeptidase_dim_dom"/>
</dbReference>
<dbReference type="NCBIfam" id="NF006771">
    <property type="entry name" value="PRK09290.1-5"/>
    <property type="match status" value="1"/>
</dbReference>
<dbReference type="NCBIfam" id="TIGR01879">
    <property type="entry name" value="hydantase"/>
    <property type="match status" value="1"/>
</dbReference>
<feature type="binding site" evidence="4">
    <location>
        <position position="289"/>
    </location>
    <ligand>
        <name>allantoate</name>
        <dbReference type="ChEBI" id="CHEBI:17536"/>
    </ligand>
</feature>
<dbReference type="Proteomes" id="UP000595823">
    <property type="component" value="Chromosome"/>
</dbReference>
<feature type="binding site" evidence="3">
    <location>
        <position position="383"/>
    </location>
    <ligand>
        <name>Zn(2+)</name>
        <dbReference type="ChEBI" id="CHEBI:29105"/>
        <label>2</label>
    </ligand>
</feature>
<dbReference type="Gene3D" id="3.30.70.360">
    <property type="match status" value="1"/>
</dbReference>
<feature type="domain" description="Peptidase M20 dimerisation" evidence="5">
    <location>
        <begin position="213"/>
        <end position="311"/>
    </location>
</feature>
<keyword evidence="3" id="KW-0479">Metal-binding</keyword>
<evidence type="ECO:0000259" key="5">
    <source>
        <dbReference type="Pfam" id="PF07687"/>
    </source>
</evidence>
<feature type="binding site" evidence="3">
    <location>
        <position position="82"/>
    </location>
    <ligand>
        <name>Zn(2+)</name>
        <dbReference type="ChEBI" id="CHEBI:29105"/>
        <label>1</label>
    </ligand>
</feature>
<dbReference type="Pfam" id="PF01546">
    <property type="entry name" value="Peptidase_M20"/>
    <property type="match status" value="1"/>
</dbReference>
<keyword evidence="7" id="KW-1185">Reference proteome</keyword>
<gene>
    <name evidence="6" type="primary">allC</name>
    <name evidence="6" type="ORF">HUG15_17675</name>
</gene>
<keyword evidence="2 6" id="KW-0378">Hydrolase</keyword>
<dbReference type="GO" id="GO:0047652">
    <property type="term" value="F:allantoate deiminase activity"/>
    <property type="evidence" value="ECO:0007669"/>
    <property type="project" value="UniProtKB-EC"/>
</dbReference>
<feature type="binding site" evidence="3">
    <location>
        <position position="128"/>
    </location>
    <ligand>
        <name>Zn(2+)</name>
        <dbReference type="ChEBI" id="CHEBI:29105"/>
        <label>2</label>
    </ligand>
</feature>
<dbReference type="PIRSF" id="PIRSF001235">
    <property type="entry name" value="Amidase_carbamoylase"/>
    <property type="match status" value="1"/>
</dbReference>
<dbReference type="NCBIfam" id="NF006768">
    <property type="entry name" value="PRK09290.1-1"/>
    <property type="match status" value="1"/>
</dbReference>
<dbReference type="EC" id="3.5.3.9" evidence="6"/>
<dbReference type="SUPFAM" id="SSF55031">
    <property type="entry name" value="Bacterial exopeptidase dimerisation domain"/>
    <property type="match status" value="1"/>
</dbReference>
<dbReference type="GO" id="GO:0046872">
    <property type="term" value="F:metal ion binding"/>
    <property type="evidence" value="ECO:0007669"/>
    <property type="project" value="UniProtKB-KW"/>
</dbReference>
<comment type="similarity">
    <text evidence="1">Belongs to the peptidase M20 family.</text>
</comment>
<sequence length="417" mass="46400">MDVQWAQDIVEKINWLAQFGKDSENGGVTRLVYSETWLEAQLALKKLFEDEGFHTEFDEVGNLFARLNGTEYTNETILTGSHIDTVKNGGYYDGQLGVIAGFFALKHLQQTYGQPVRNIEVVSMAEEEGSRFPYSMWGSKYIAGQAKQEDIKGIKDANGESFEEAMNKAGFGYKKNRENVRDDLKAFIELHIEQGNVLETEEIPIGIVQHIVGQRRFIVEVTGQANHAGTTPMGYRRDAMNAAARMIYGVNDLALSYGDPLVATVGEIQAQPGTVNVVSGKVIFSIDARHINEKELQDFTDEMTANLRTTASHIGVEIDIDMWMDEPPVPMDPAVVDIIKQQCDNQQLLYKLMHSGAGHDAQVFAQNIPTAMLFVPSRDGISHNPQEYTKPKDLVEGIKALTGAIYDLGYTKELSLN</sequence>
<name>A0A7T6Z5L3_9BACI</name>
<evidence type="ECO:0000256" key="2">
    <source>
        <dbReference type="ARBA" id="ARBA00022801"/>
    </source>
</evidence>
<feature type="binding site" evidence="3">
    <location>
        <position position="93"/>
    </location>
    <ligand>
        <name>Zn(2+)</name>
        <dbReference type="ChEBI" id="CHEBI:29105"/>
        <label>1</label>
    </ligand>
</feature>
<evidence type="ECO:0000313" key="7">
    <source>
        <dbReference type="Proteomes" id="UP000595823"/>
    </source>
</evidence>
<feature type="binding site" evidence="3">
    <location>
        <position position="93"/>
    </location>
    <ligand>
        <name>Zn(2+)</name>
        <dbReference type="ChEBI" id="CHEBI:29105"/>
        <label>2</label>
    </ligand>
</feature>
<comment type="cofactor">
    <cofactor evidence="3">
        <name>Zn(2+)</name>
        <dbReference type="ChEBI" id="CHEBI:29105"/>
    </cofactor>
    <text evidence="3">Binds 2 Zn(2+) ions per subunit.</text>
</comment>
<dbReference type="InterPro" id="IPR011650">
    <property type="entry name" value="Peptidase_M20_dimer"/>
</dbReference>
<evidence type="ECO:0000256" key="3">
    <source>
        <dbReference type="PIRSR" id="PIRSR001235-1"/>
    </source>
</evidence>
<dbReference type="InterPro" id="IPR002933">
    <property type="entry name" value="Peptidase_M20"/>
</dbReference>
<dbReference type="KEGG" id="scia:HUG15_17675"/>
<dbReference type="RefSeq" id="WP_200124348.1">
    <property type="nucleotide sequence ID" value="NZ_CP054705.1"/>
</dbReference>
<dbReference type="Gene3D" id="3.40.630.10">
    <property type="entry name" value="Zn peptidases"/>
    <property type="match status" value="1"/>
</dbReference>
<dbReference type="CDD" id="cd03884">
    <property type="entry name" value="M20_bAS"/>
    <property type="match status" value="1"/>
</dbReference>
<organism evidence="6 7">
    <name type="scientific">Salicibibacter cibarius</name>
    <dbReference type="NCBI Taxonomy" id="2743000"/>
    <lineage>
        <taxon>Bacteria</taxon>
        <taxon>Bacillati</taxon>
        <taxon>Bacillota</taxon>
        <taxon>Bacilli</taxon>
        <taxon>Bacillales</taxon>
        <taxon>Bacillaceae</taxon>
        <taxon>Salicibibacter</taxon>
    </lineage>
</organism>
<dbReference type="EMBL" id="CP054705">
    <property type="protein sequence ID" value="QQK77226.1"/>
    <property type="molecule type" value="Genomic_DNA"/>
</dbReference>
<dbReference type="AlphaFoldDB" id="A0A7T6Z5L3"/>
<feature type="binding site" evidence="4">
    <location>
        <position position="276"/>
    </location>
    <ligand>
        <name>allantoate</name>
        <dbReference type="ChEBI" id="CHEBI:17536"/>
    </ligand>
</feature>
<dbReference type="SUPFAM" id="SSF53187">
    <property type="entry name" value="Zn-dependent exopeptidases"/>
    <property type="match status" value="1"/>
</dbReference>
<accession>A0A7T6Z5L3</accession>